<dbReference type="AlphaFoldDB" id="A0A9P8Y3Q1"/>
<proteinExistence type="predicted"/>
<dbReference type="Proteomes" id="UP000756346">
    <property type="component" value="Unassembled WGS sequence"/>
</dbReference>
<comment type="caution">
    <text evidence="1">The sequence shown here is derived from an EMBL/GenBank/DDBJ whole genome shotgun (WGS) entry which is preliminary data.</text>
</comment>
<dbReference type="Pfam" id="PF13450">
    <property type="entry name" value="NAD_binding_8"/>
    <property type="match status" value="1"/>
</dbReference>
<dbReference type="SUPFAM" id="SSF53335">
    <property type="entry name" value="S-adenosyl-L-methionine-dependent methyltransferases"/>
    <property type="match status" value="1"/>
</dbReference>
<evidence type="ECO:0000313" key="1">
    <source>
        <dbReference type="EMBL" id="KAH7027944.1"/>
    </source>
</evidence>
<dbReference type="OrthoDB" id="5977668at2759"/>
<dbReference type="InterPro" id="IPR050464">
    <property type="entry name" value="Zeta_carotene_desat/Oxidored"/>
</dbReference>
<gene>
    <name evidence="1" type="ORF">B0I36DRAFT_246974</name>
</gene>
<dbReference type="EMBL" id="JAGTJQ010000007">
    <property type="protein sequence ID" value="KAH7027944.1"/>
    <property type="molecule type" value="Genomic_DNA"/>
</dbReference>
<dbReference type="PANTHER" id="PTHR42923:SF42">
    <property type="entry name" value="AMINE OXIDASE DOMAIN-CONTAINING PROTEIN"/>
    <property type="match status" value="1"/>
</dbReference>
<organism evidence="1 2">
    <name type="scientific">Microdochium trichocladiopsis</name>
    <dbReference type="NCBI Taxonomy" id="1682393"/>
    <lineage>
        <taxon>Eukaryota</taxon>
        <taxon>Fungi</taxon>
        <taxon>Dikarya</taxon>
        <taxon>Ascomycota</taxon>
        <taxon>Pezizomycotina</taxon>
        <taxon>Sordariomycetes</taxon>
        <taxon>Xylariomycetidae</taxon>
        <taxon>Xylariales</taxon>
        <taxon>Microdochiaceae</taxon>
        <taxon>Microdochium</taxon>
    </lineage>
</organism>
<dbReference type="Gene3D" id="3.50.50.60">
    <property type="entry name" value="FAD/NAD(P)-binding domain"/>
    <property type="match status" value="1"/>
</dbReference>
<dbReference type="GeneID" id="70179817"/>
<dbReference type="InterPro" id="IPR029063">
    <property type="entry name" value="SAM-dependent_MTases_sf"/>
</dbReference>
<name>A0A9P8Y3Q1_9PEZI</name>
<dbReference type="GO" id="GO:0016491">
    <property type="term" value="F:oxidoreductase activity"/>
    <property type="evidence" value="ECO:0007669"/>
    <property type="project" value="TreeGrafter"/>
</dbReference>
<dbReference type="Gene3D" id="3.40.50.150">
    <property type="entry name" value="Vaccinia Virus protein VP39"/>
    <property type="match status" value="1"/>
</dbReference>
<accession>A0A9P8Y3Q1</accession>
<dbReference type="SUPFAM" id="SSF51905">
    <property type="entry name" value="FAD/NAD(P)-binding domain"/>
    <property type="match status" value="1"/>
</dbReference>
<dbReference type="RefSeq" id="XP_046010743.1">
    <property type="nucleotide sequence ID" value="XM_046150271.1"/>
</dbReference>
<dbReference type="InterPro" id="IPR036188">
    <property type="entry name" value="FAD/NAD-bd_sf"/>
</dbReference>
<keyword evidence="2" id="KW-1185">Reference proteome</keyword>
<evidence type="ECO:0008006" key="3">
    <source>
        <dbReference type="Google" id="ProtNLM"/>
    </source>
</evidence>
<sequence>MDEAKTRVAIVGTGMAGLVTAHLLAQDPRQRYHITIFEKVCRPACFPQRGGSLSLDSASVTLRDEDTGAIERVDLPMRAIAGGYYNNTRRMYDYLGIRYHAQRFLFAFSEQRHHKAGRDEIEPLSPPYFIHASNLHQLPPRPPGMAVAEHVLRILFVLACYAWLTLCCFLVEPRHDESFGDYAGRIWLPRSFVENYALPLMASVSTCPHEELLRFPASDIVNYKKKSHGSEHYVVVDGVREVQAKLAKGLHACTNARVVAVTPTGRQVEVAWQSSAGGDDSLSTERFDRVVLAVSPDVVGGIFAPLRAAMSKIPTIAVVNTILQPTGDRARLAKVDAETETTMETRQRGRPQAQLITLNSMRGAEAQTEALHLVDCGAVVATCPFDTADTAQILHRWDFPRVLRTTESKQVVNQLVAGKRRAPVVDGKPQWTNGTDGVWLVGGWCWDGMVDAPATWMGLGAVLALVVQALSAGAWRIFIKRRGPVQNGDAMYGLDHGKLNLVLPPPSMWMNMGLWHDVEPDDFAGACRALLCALLEQAGLLEPNDHGSNDKKPQDRRIRRDLRTFSVLDVGFGCGDQTLALSNLAADADLRYLGVTLNQAQFTCARQRVTSRLHEHHDVSLFLGDAANPKSWPPACLEKAAAISAGSSAKHVGGGKSRQSATILLALDTLYHFSPSRLPLLAYAARDLRADLAAFDILLSDTASTWQTLKLRVVGRLSGCPWTAFKSEREYRQMLVAAGYAADSIVVTDVTEHVFGPLARYMDTQQVRLEGVGLKMGSLRVAGCLFGWWARSRVVRGVVVTAKA</sequence>
<reference evidence="1" key="1">
    <citation type="journal article" date="2021" name="Nat. Commun.">
        <title>Genetic determinants of endophytism in the Arabidopsis root mycobiome.</title>
        <authorList>
            <person name="Mesny F."/>
            <person name="Miyauchi S."/>
            <person name="Thiergart T."/>
            <person name="Pickel B."/>
            <person name="Atanasova L."/>
            <person name="Karlsson M."/>
            <person name="Huettel B."/>
            <person name="Barry K.W."/>
            <person name="Haridas S."/>
            <person name="Chen C."/>
            <person name="Bauer D."/>
            <person name="Andreopoulos W."/>
            <person name="Pangilinan J."/>
            <person name="LaButti K."/>
            <person name="Riley R."/>
            <person name="Lipzen A."/>
            <person name="Clum A."/>
            <person name="Drula E."/>
            <person name="Henrissat B."/>
            <person name="Kohler A."/>
            <person name="Grigoriev I.V."/>
            <person name="Martin F.M."/>
            <person name="Hacquard S."/>
        </authorList>
    </citation>
    <scope>NUCLEOTIDE SEQUENCE</scope>
    <source>
        <strain evidence="1">MPI-CAGE-CH-0230</strain>
    </source>
</reference>
<dbReference type="PANTHER" id="PTHR42923">
    <property type="entry name" value="PROTOPORPHYRINOGEN OXIDASE"/>
    <property type="match status" value="1"/>
</dbReference>
<protein>
    <recommendedName>
        <fullName evidence="3">Amine oxidase domain-containing protein</fullName>
    </recommendedName>
</protein>
<evidence type="ECO:0000313" key="2">
    <source>
        <dbReference type="Proteomes" id="UP000756346"/>
    </source>
</evidence>